<dbReference type="SUPFAM" id="SSF46785">
    <property type="entry name" value="Winged helix' DNA-binding domain"/>
    <property type="match status" value="1"/>
</dbReference>
<evidence type="ECO:0000259" key="1">
    <source>
        <dbReference type="PROSITE" id="PS50995"/>
    </source>
</evidence>
<dbReference type="GO" id="GO:0003700">
    <property type="term" value="F:DNA-binding transcription factor activity"/>
    <property type="evidence" value="ECO:0007669"/>
    <property type="project" value="InterPro"/>
</dbReference>
<evidence type="ECO:0000313" key="2">
    <source>
        <dbReference type="EMBL" id="MBF4161591.1"/>
    </source>
</evidence>
<dbReference type="PRINTS" id="PR00598">
    <property type="entry name" value="HTHMARR"/>
</dbReference>
<dbReference type="InterPro" id="IPR036388">
    <property type="entry name" value="WH-like_DNA-bd_sf"/>
</dbReference>
<gene>
    <name evidence="2" type="ORF">ISG29_07790</name>
</gene>
<dbReference type="AlphaFoldDB" id="A0A930UWT3"/>
<keyword evidence="3" id="KW-1185">Reference proteome</keyword>
<dbReference type="InterPro" id="IPR039422">
    <property type="entry name" value="MarR/SlyA-like"/>
</dbReference>
<dbReference type="PANTHER" id="PTHR33164:SF43">
    <property type="entry name" value="HTH-TYPE TRANSCRIPTIONAL REPRESSOR YETL"/>
    <property type="match status" value="1"/>
</dbReference>
<organism evidence="2 3">
    <name type="scientific">Nocardioides acrostichi</name>
    <dbReference type="NCBI Taxonomy" id="2784339"/>
    <lineage>
        <taxon>Bacteria</taxon>
        <taxon>Bacillati</taxon>
        <taxon>Actinomycetota</taxon>
        <taxon>Actinomycetes</taxon>
        <taxon>Propionibacteriales</taxon>
        <taxon>Nocardioidaceae</taxon>
        <taxon>Nocardioides</taxon>
    </lineage>
</organism>
<evidence type="ECO:0000313" key="3">
    <source>
        <dbReference type="Proteomes" id="UP000656804"/>
    </source>
</evidence>
<dbReference type="Pfam" id="PF12802">
    <property type="entry name" value="MarR_2"/>
    <property type="match status" value="1"/>
</dbReference>
<proteinExistence type="predicted"/>
<dbReference type="RefSeq" id="WP_194502785.1">
    <property type="nucleotide sequence ID" value="NZ_JADIVZ010000002.1"/>
</dbReference>
<dbReference type="PANTHER" id="PTHR33164">
    <property type="entry name" value="TRANSCRIPTIONAL REGULATOR, MARR FAMILY"/>
    <property type="match status" value="1"/>
</dbReference>
<dbReference type="PROSITE" id="PS50995">
    <property type="entry name" value="HTH_MARR_2"/>
    <property type="match status" value="1"/>
</dbReference>
<sequence length="155" mass="17137">MHTIADELLESLETFMGRVFAQAQAESVDALLDKELSITHVRALFVLAQRETAVPISDVARTLGISPATAGRAVDHLVRHGMVERNESAEDRRVKHIRLSALGWQITDEHKEGKRRVLAAIVRRIPDPQAQALIDALRPILAGDVLHLPPKETHG</sequence>
<protein>
    <submittedName>
        <fullName evidence="2">MarR family transcriptional regulator</fullName>
    </submittedName>
</protein>
<comment type="caution">
    <text evidence="2">The sequence shown here is derived from an EMBL/GenBank/DDBJ whole genome shotgun (WGS) entry which is preliminary data.</text>
</comment>
<dbReference type="InterPro" id="IPR036390">
    <property type="entry name" value="WH_DNA-bd_sf"/>
</dbReference>
<dbReference type="Proteomes" id="UP000656804">
    <property type="component" value="Unassembled WGS sequence"/>
</dbReference>
<dbReference type="Gene3D" id="1.10.10.10">
    <property type="entry name" value="Winged helix-like DNA-binding domain superfamily/Winged helix DNA-binding domain"/>
    <property type="match status" value="1"/>
</dbReference>
<dbReference type="EMBL" id="JADIVZ010000002">
    <property type="protein sequence ID" value="MBF4161591.1"/>
    <property type="molecule type" value="Genomic_DNA"/>
</dbReference>
<accession>A0A930UWT3</accession>
<dbReference type="InterPro" id="IPR000835">
    <property type="entry name" value="HTH_MarR-typ"/>
</dbReference>
<reference evidence="2" key="1">
    <citation type="submission" date="2020-11" db="EMBL/GenBank/DDBJ databases">
        <title>Nocardioides sp. CBS4Y-1, whole genome shotgun sequence.</title>
        <authorList>
            <person name="Tuo L."/>
        </authorList>
    </citation>
    <scope>NUCLEOTIDE SEQUENCE</scope>
    <source>
        <strain evidence="2">CBS4Y-1</strain>
    </source>
</reference>
<feature type="domain" description="HTH marR-type" evidence="1">
    <location>
        <begin position="5"/>
        <end position="142"/>
    </location>
</feature>
<dbReference type="GO" id="GO:0006950">
    <property type="term" value="P:response to stress"/>
    <property type="evidence" value="ECO:0007669"/>
    <property type="project" value="TreeGrafter"/>
</dbReference>
<name>A0A930UWT3_9ACTN</name>
<dbReference type="SMART" id="SM00347">
    <property type="entry name" value="HTH_MARR"/>
    <property type="match status" value="1"/>
</dbReference>